<evidence type="ECO:0000256" key="7">
    <source>
        <dbReference type="SAM" id="MobiDB-lite"/>
    </source>
</evidence>
<comment type="function">
    <text evidence="1">Catalyzes the last step of tRNA splicing, the transfer of the splice junction 2'-phosphate from ligated tRNA to NAD to produce ADP-ribose 1''-2'' cyclic phosphate.</text>
</comment>
<reference evidence="8 9" key="1">
    <citation type="submission" date="2024-07" db="EMBL/GenBank/DDBJ databases">
        <title>Draft sequence of the Neodothiora populina.</title>
        <authorList>
            <person name="Drown D.D."/>
            <person name="Schuette U.S."/>
            <person name="Buechlein A.B."/>
            <person name="Rusch D.R."/>
            <person name="Winton L.W."/>
            <person name="Adams G.A."/>
        </authorList>
    </citation>
    <scope>NUCLEOTIDE SEQUENCE [LARGE SCALE GENOMIC DNA]</scope>
    <source>
        <strain evidence="8 9">CPC 39397</strain>
    </source>
</reference>
<protein>
    <recommendedName>
        <fullName evidence="3">2'-phosphotransferase</fullName>
        <ecNumber evidence="3">2.7.1.160</ecNumber>
    </recommendedName>
</protein>
<dbReference type="PANTHER" id="PTHR12684">
    <property type="entry name" value="PUTATIVE PHOSPHOTRANSFERASE"/>
    <property type="match status" value="1"/>
</dbReference>
<evidence type="ECO:0000256" key="5">
    <source>
        <dbReference type="ARBA" id="ARBA00023027"/>
    </source>
</evidence>
<dbReference type="Proteomes" id="UP001562354">
    <property type="component" value="Unassembled WGS sequence"/>
</dbReference>
<dbReference type="InterPro" id="IPR042081">
    <property type="entry name" value="RNA_2'-PTrans_C"/>
</dbReference>
<comment type="catalytic activity">
    <reaction evidence="6">
        <text>2'-phospho-[ligated tRNA] + NAD(+) = mature tRNA + ADP-alpha-D-ribose 1'',2''-cyclic phosphate + nicotinamide</text>
        <dbReference type="Rhea" id="RHEA:23324"/>
        <dbReference type="Rhea" id="RHEA-COMP:11106"/>
        <dbReference type="Rhea" id="RHEA-COMP:11107"/>
        <dbReference type="ChEBI" id="CHEBI:17154"/>
        <dbReference type="ChEBI" id="CHEBI:57540"/>
        <dbReference type="ChEBI" id="CHEBI:76596"/>
        <dbReference type="ChEBI" id="CHEBI:82883"/>
        <dbReference type="ChEBI" id="CHEBI:85027"/>
        <dbReference type="EC" id="2.7.1.160"/>
    </reaction>
</comment>
<accession>A0ABR3P2U1</accession>
<proteinExistence type="inferred from homology"/>
<dbReference type="EC" id="2.7.1.160" evidence="3"/>
<dbReference type="InterPro" id="IPR002745">
    <property type="entry name" value="Ptrans_KptA/Tpt1"/>
</dbReference>
<organism evidence="8 9">
    <name type="scientific">Neodothiora populina</name>
    <dbReference type="NCBI Taxonomy" id="2781224"/>
    <lineage>
        <taxon>Eukaryota</taxon>
        <taxon>Fungi</taxon>
        <taxon>Dikarya</taxon>
        <taxon>Ascomycota</taxon>
        <taxon>Pezizomycotina</taxon>
        <taxon>Dothideomycetes</taxon>
        <taxon>Dothideomycetidae</taxon>
        <taxon>Dothideales</taxon>
        <taxon>Dothioraceae</taxon>
        <taxon>Neodothiora</taxon>
    </lineage>
</organism>
<feature type="region of interest" description="Disordered" evidence="7">
    <location>
        <begin position="293"/>
        <end position="350"/>
    </location>
</feature>
<evidence type="ECO:0000313" key="8">
    <source>
        <dbReference type="EMBL" id="KAL1296988.1"/>
    </source>
</evidence>
<comment type="caution">
    <text evidence="8">The sequence shown here is derived from an EMBL/GenBank/DDBJ whole genome shotgun (WGS) entry which is preliminary data.</text>
</comment>
<dbReference type="Gene3D" id="3.20.170.30">
    <property type="match status" value="1"/>
</dbReference>
<evidence type="ECO:0000313" key="9">
    <source>
        <dbReference type="Proteomes" id="UP001562354"/>
    </source>
</evidence>
<evidence type="ECO:0000256" key="6">
    <source>
        <dbReference type="ARBA" id="ARBA00047949"/>
    </source>
</evidence>
<keyword evidence="5" id="KW-0520">NAD</keyword>
<dbReference type="RefSeq" id="XP_069196670.1">
    <property type="nucleotide sequence ID" value="XM_069344249.1"/>
</dbReference>
<dbReference type="SUPFAM" id="SSF56399">
    <property type="entry name" value="ADP-ribosylation"/>
    <property type="match status" value="1"/>
</dbReference>
<evidence type="ECO:0000256" key="4">
    <source>
        <dbReference type="ARBA" id="ARBA00022679"/>
    </source>
</evidence>
<dbReference type="PANTHER" id="PTHR12684:SF2">
    <property type="entry name" value="TRNA 2'-PHOSPHOTRANSFERASE 1"/>
    <property type="match status" value="1"/>
</dbReference>
<dbReference type="Gene3D" id="1.10.10.970">
    <property type="entry name" value="RNA 2'-phosphotransferase, Tpt1/KptA family, N-terminal domain"/>
    <property type="match status" value="1"/>
</dbReference>
<sequence>MAGGRGGGRGPMPREVQVSKKLSWLLRHGAEKEGLQLGQGGYISMKDVLNNRNLKSLKVTFDEVKQIVAENDKQRFSLIHKSALPSSSDPSSKEAEAQPPASTAQLDSSTPTDPPDFYIRANQGHSLALSSESLLTPITPDTIPSSTIVHGTTHAAWVSIVASGGLMKMGRNHIHFASGLPAHFKPLSSENPLAPPSTGATEDAAAQQQEKDQPVVISGMRSTSSILIFLDLASAMRDGGHKFWLSANGVVLSEGNEEQGLIGLKYFSRVEDRTGGLGVLVQDGVVVREAPEAWARSKAKSGGARRRGGGKKGGDEGTAAAVVREQSEALDGAEARKIETTAQSSEDTGN</sequence>
<evidence type="ECO:0000256" key="1">
    <source>
        <dbReference type="ARBA" id="ARBA00003343"/>
    </source>
</evidence>
<name>A0ABR3P2U1_9PEZI</name>
<feature type="compositionally biased region" description="Basic residues" evidence="7">
    <location>
        <begin position="297"/>
        <end position="310"/>
    </location>
</feature>
<feature type="compositionally biased region" description="Polar residues" evidence="7">
    <location>
        <begin position="100"/>
        <end position="111"/>
    </location>
</feature>
<dbReference type="Pfam" id="PF01885">
    <property type="entry name" value="PTS_2-RNA"/>
    <property type="match status" value="1"/>
</dbReference>
<keyword evidence="9" id="KW-1185">Reference proteome</keyword>
<evidence type="ECO:0000256" key="3">
    <source>
        <dbReference type="ARBA" id="ARBA00012007"/>
    </source>
</evidence>
<dbReference type="GeneID" id="95978285"/>
<feature type="region of interest" description="Disordered" evidence="7">
    <location>
        <begin position="83"/>
        <end position="117"/>
    </location>
</feature>
<evidence type="ECO:0000256" key="2">
    <source>
        <dbReference type="ARBA" id="ARBA00009836"/>
    </source>
</evidence>
<gene>
    <name evidence="8" type="ORF">AAFC00_004585</name>
</gene>
<feature type="compositionally biased region" description="Polar residues" evidence="7">
    <location>
        <begin position="340"/>
        <end position="350"/>
    </location>
</feature>
<comment type="similarity">
    <text evidence="2">Belongs to the KptA/TPT1 family.</text>
</comment>
<dbReference type="InterPro" id="IPR042080">
    <property type="entry name" value="RNA_2'-PTrans_N"/>
</dbReference>
<keyword evidence="4" id="KW-0808">Transferase</keyword>
<dbReference type="EMBL" id="JBFMKM010000016">
    <property type="protein sequence ID" value="KAL1296988.1"/>
    <property type="molecule type" value="Genomic_DNA"/>
</dbReference>